<dbReference type="EMBL" id="CAJNJA010002504">
    <property type="protein sequence ID" value="CAE7169224.1"/>
    <property type="molecule type" value="Genomic_DNA"/>
</dbReference>
<dbReference type="PANTHER" id="PTHR13923:SF11">
    <property type="entry name" value="SECRETORY 31, ISOFORM D"/>
    <property type="match status" value="1"/>
</dbReference>
<keyword evidence="9" id="KW-1185">Reference proteome</keyword>
<dbReference type="Pfam" id="PF12931">
    <property type="entry name" value="TPR_Sec16"/>
    <property type="match status" value="1"/>
</dbReference>
<evidence type="ECO:0000256" key="4">
    <source>
        <dbReference type="ARBA" id="ARBA00022737"/>
    </source>
</evidence>
<dbReference type="InterPro" id="IPR024298">
    <property type="entry name" value="Sec16_Sec23-bd"/>
</dbReference>
<evidence type="ECO:0000313" key="8">
    <source>
        <dbReference type="EMBL" id="CAE7169224.1"/>
    </source>
</evidence>
<evidence type="ECO:0000313" key="9">
    <source>
        <dbReference type="Proteomes" id="UP000601435"/>
    </source>
</evidence>
<gene>
    <name evidence="8" type="primary">sec31</name>
    <name evidence="8" type="ORF">SNEC2469_LOCUS461</name>
</gene>
<evidence type="ECO:0000256" key="5">
    <source>
        <dbReference type="ARBA" id="ARBA00022824"/>
    </source>
</evidence>
<feature type="non-terminal residue" evidence="8">
    <location>
        <position position="1"/>
    </location>
</feature>
<keyword evidence="3" id="KW-0853">WD repeat</keyword>
<name>A0A812IQ33_9DINO</name>
<keyword evidence="2" id="KW-0813">Transport</keyword>
<dbReference type="GO" id="GO:0030127">
    <property type="term" value="C:COPII vesicle coat"/>
    <property type="evidence" value="ECO:0007669"/>
    <property type="project" value="TreeGrafter"/>
</dbReference>
<dbReference type="Proteomes" id="UP000601435">
    <property type="component" value="Unassembled WGS sequence"/>
</dbReference>
<keyword evidence="5" id="KW-0256">Endoplasmic reticulum</keyword>
<comment type="caution">
    <text evidence="8">The sequence shown here is derived from an EMBL/GenBank/DDBJ whole genome shotgun (WGS) entry which is preliminary data.</text>
</comment>
<dbReference type="InterPro" id="IPR040251">
    <property type="entry name" value="SEC31-like"/>
</dbReference>
<comment type="subcellular location">
    <subcellularLocation>
        <location evidence="1">Endoplasmic reticulum</location>
    </subcellularLocation>
</comment>
<sequence>VGNLTAAVELCFKSGKMAEALLLASGGGITLWTRARDEYLRLQGDTFLTTVGNIMTNDFSKMVANSNLAHWMETLAILATYSAREYQALCEQLAERLEKEKFDIRSALICYICAKNFPKTVSIWAITHVASQGSQNLALQDLVEKMAVLQDVTKFQQSDALFSQKLTKYAEILANSGRLTAAMRYLCLLPDDNSSATLRDRIFNSAPAQMGQMPAAQK</sequence>
<dbReference type="GO" id="GO:0007029">
    <property type="term" value="P:endoplasmic reticulum organization"/>
    <property type="evidence" value="ECO:0007669"/>
    <property type="project" value="TreeGrafter"/>
</dbReference>
<feature type="domain" description="Sec16 Sec23-binding" evidence="7">
    <location>
        <begin position="2"/>
        <end position="186"/>
    </location>
</feature>
<evidence type="ECO:0000256" key="3">
    <source>
        <dbReference type="ARBA" id="ARBA00022574"/>
    </source>
</evidence>
<evidence type="ECO:0000256" key="2">
    <source>
        <dbReference type="ARBA" id="ARBA00022448"/>
    </source>
</evidence>
<dbReference type="GO" id="GO:0005198">
    <property type="term" value="F:structural molecule activity"/>
    <property type="evidence" value="ECO:0007669"/>
    <property type="project" value="TreeGrafter"/>
</dbReference>
<dbReference type="Gene3D" id="1.25.40.1030">
    <property type="match status" value="1"/>
</dbReference>
<dbReference type="OrthoDB" id="542917at2759"/>
<keyword evidence="4" id="KW-0677">Repeat</keyword>
<organism evidence="8 9">
    <name type="scientific">Symbiodinium necroappetens</name>
    <dbReference type="NCBI Taxonomy" id="1628268"/>
    <lineage>
        <taxon>Eukaryota</taxon>
        <taxon>Sar</taxon>
        <taxon>Alveolata</taxon>
        <taxon>Dinophyceae</taxon>
        <taxon>Suessiales</taxon>
        <taxon>Symbiodiniaceae</taxon>
        <taxon>Symbiodinium</taxon>
    </lineage>
</organism>
<proteinExistence type="predicted"/>
<keyword evidence="6" id="KW-0931">ER-Golgi transport</keyword>
<accession>A0A812IQ33</accession>
<evidence type="ECO:0000259" key="7">
    <source>
        <dbReference type="Pfam" id="PF12931"/>
    </source>
</evidence>
<dbReference type="AlphaFoldDB" id="A0A812IQ33"/>
<dbReference type="PANTHER" id="PTHR13923">
    <property type="entry name" value="SEC31-RELATED PROTEIN"/>
    <property type="match status" value="1"/>
</dbReference>
<evidence type="ECO:0000256" key="1">
    <source>
        <dbReference type="ARBA" id="ARBA00004240"/>
    </source>
</evidence>
<evidence type="ECO:0000256" key="6">
    <source>
        <dbReference type="ARBA" id="ARBA00022892"/>
    </source>
</evidence>
<dbReference type="GO" id="GO:0090110">
    <property type="term" value="P:COPII-coated vesicle cargo loading"/>
    <property type="evidence" value="ECO:0007669"/>
    <property type="project" value="TreeGrafter"/>
</dbReference>
<protein>
    <submittedName>
        <fullName evidence="8">Sec31 protein</fullName>
    </submittedName>
</protein>
<dbReference type="GO" id="GO:0070971">
    <property type="term" value="C:endoplasmic reticulum exit site"/>
    <property type="evidence" value="ECO:0007669"/>
    <property type="project" value="TreeGrafter"/>
</dbReference>
<reference evidence="8" key="1">
    <citation type="submission" date="2021-02" db="EMBL/GenBank/DDBJ databases">
        <authorList>
            <person name="Dougan E. K."/>
            <person name="Rhodes N."/>
            <person name="Thang M."/>
            <person name="Chan C."/>
        </authorList>
    </citation>
    <scope>NUCLEOTIDE SEQUENCE</scope>
</reference>